<dbReference type="AlphaFoldDB" id="A0A7X9DJZ9"/>
<accession>A0A7X9DJZ9</accession>
<evidence type="ECO:0000313" key="2">
    <source>
        <dbReference type="Proteomes" id="UP000526033"/>
    </source>
</evidence>
<evidence type="ECO:0000313" key="1">
    <source>
        <dbReference type="EMBL" id="NMB69826.1"/>
    </source>
</evidence>
<protein>
    <submittedName>
        <fullName evidence="1">Uncharacterized protein</fullName>
    </submittedName>
</protein>
<sequence>MSVNINAMTKAELDLYCGLLKYAYQIQIEQTGLVCGADAERLRDEMFYAIADKCL</sequence>
<gene>
    <name evidence="1" type="ORF">GYA27_01310</name>
</gene>
<dbReference type="EMBL" id="JAAZNL010000013">
    <property type="protein sequence ID" value="NMB69826.1"/>
    <property type="molecule type" value="Genomic_DNA"/>
</dbReference>
<proteinExistence type="predicted"/>
<organism evidence="1 2">
    <name type="scientific">candidate division WWE3 bacterium</name>
    <dbReference type="NCBI Taxonomy" id="2053526"/>
    <lineage>
        <taxon>Bacteria</taxon>
        <taxon>Katanobacteria</taxon>
    </lineage>
</organism>
<dbReference type="Proteomes" id="UP000526033">
    <property type="component" value="Unassembled WGS sequence"/>
</dbReference>
<name>A0A7X9DJZ9_UNCKA</name>
<reference evidence="1 2" key="1">
    <citation type="journal article" date="2020" name="Biotechnol. Biofuels">
        <title>New insights from the biogas microbiome by comprehensive genome-resolved metagenomics of nearly 1600 species originating from multiple anaerobic digesters.</title>
        <authorList>
            <person name="Campanaro S."/>
            <person name="Treu L."/>
            <person name="Rodriguez-R L.M."/>
            <person name="Kovalovszki A."/>
            <person name="Ziels R.M."/>
            <person name="Maus I."/>
            <person name="Zhu X."/>
            <person name="Kougias P.G."/>
            <person name="Basile A."/>
            <person name="Luo G."/>
            <person name="Schluter A."/>
            <person name="Konstantinidis K.T."/>
            <person name="Angelidaki I."/>
        </authorList>
    </citation>
    <scope>NUCLEOTIDE SEQUENCE [LARGE SCALE GENOMIC DNA]</scope>
    <source>
        <strain evidence="1">AS27yjCOA_165</strain>
    </source>
</reference>
<comment type="caution">
    <text evidence="1">The sequence shown here is derived from an EMBL/GenBank/DDBJ whole genome shotgun (WGS) entry which is preliminary data.</text>
</comment>